<dbReference type="InterPro" id="IPR013094">
    <property type="entry name" value="AB_hydrolase_3"/>
</dbReference>
<evidence type="ECO:0000259" key="3">
    <source>
        <dbReference type="Pfam" id="PF07859"/>
    </source>
</evidence>
<evidence type="ECO:0000256" key="1">
    <source>
        <dbReference type="ARBA" id="ARBA00022801"/>
    </source>
</evidence>
<dbReference type="SUPFAM" id="SSF53474">
    <property type="entry name" value="alpha/beta-Hydrolases"/>
    <property type="match status" value="1"/>
</dbReference>
<evidence type="ECO:0000256" key="2">
    <source>
        <dbReference type="SAM" id="MobiDB-lite"/>
    </source>
</evidence>
<organism evidence="4">
    <name type="scientific">Tunturiibacter psychrotolerans</name>
    <dbReference type="NCBI Taxonomy" id="3069686"/>
    <lineage>
        <taxon>Bacteria</taxon>
        <taxon>Pseudomonadati</taxon>
        <taxon>Acidobacteriota</taxon>
        <taxon>Terriglobia</taxon>
        <taxon>Terriglobales</taxon>
        <taxon>Acidobacteriaceae</taxon>
        <taxon>Tunturiibacter</taxon>
    </lineage>
</organism>
<dbReference type="GO" id="GO:0016787">
    <property type="term" value="F:hydrolase activity"/>
    <property type="evidence" value="ECO:0007669"/>
    <property type="project" value="UniProtKB-KW"/>
</dbReference>
<evidence type="ECO:0000313" key="4">
    <source>
        <dbReference type="EMBL" id="XCB32155.1"/>
    </source>
</evidence>
<feature type="compositionally biased region" description="Polar residues" evidence="2">
    <location>
        <begin position="7"/>
        <end position="38"/>
    </location>
</feature>
<dbReference type="PANTHER" id="PTHR48081">
    <property type="entry name" value="AB HYDROLASE SUPERFAMILY PROTEIN C4A8.06C"/>
    <property type="match status" value="1"/>
</dbReference>
<name>A0AAU7ZMA0_9BACT</name>
<feature type="domain" description="Alpha/beta hydrolase fold-3" evidence="3">
    <location>
        <begin position="124"/>
        <end position="330"/>
    </location>
</feature>
<gene>
    <name evidence="4" type="ORF">RBB77_17145</name>
</gene>
<dbReference type="AlphaFoldDB" id="A0AAU7ZMA0"/>
<dbReference type="Pfam" id="PF07859">
    <property type="entry name" value="Abhydrolase_3"/>
    <property type="match status" value="1"/>
</dbReference>
<protein>
    <submittedName>
        <fullName evidence="4">Alpha/beta hydrolase</fullName>
    </submittedName>
</protein>
<proteinExistence type="predicted"/>
<reference evidence="4" key="2">
    <citation type="journal article" date="2024" name="Environ. Microbiol.">
        <title>Genome analysis and description of Tunturibacter gen. nov. expands the diversity of Terriglobia in tundra soils.</title>
        <authorList>
            <person name="Messyasz A."/>
            <person name="Mannisto M.K."/>
            <person name="Kerkhof L.J."/>
            <person name="Haggblom M.M."/>
        </authorList>
    </citation>
    <scope>NUCLEOTIDE SEQUENCE</scope>
    <source>
        <strain evidence="4">X5P6</strain>
    </source>
</reference>
<dbReference type="InterPro" id="IPR029058">
    <property type="entry name" value="AB_hydrolase_fold"/>
</dbReference>
<dbReference type="RefSeq" id="WP_353063001.1">
    <property type="nucleotide sequence ID" value="NZ_CP132942.1"/>
</dbReference>
<dbReference type="KEGG" id="tpsc:RBB77_17145"/>
<accession>A0AAU7ZMA0</accession>
<dbReference type="InterPro" id="IPR050300">
    <property type="entry name" value="GDXG_lipolytic_enzyme"/>
</dbReference>
<reference evidence="4" key="1">
    <citation type="submission" date="2023-08" db="EMBL/GenBank/DDBJ databases">
        <authorList>
            <person name="Messyasz A."/>
            <person name="Mannisto M.K."/>
            <person name="Kerkhof L.J."/>
            <person name="Haggblom M."/>
        </authorList>
    </citation>
    <scope>NUCLEOTIDE SEQUENCE</scope>
    <source>
        <strain evidence="4">X5P6</strain>
    </source>
</reference>
<dbReference type="Gene3D" id="3.40.50.1820">
    <property type="entry name" value="alpha/beta hydrolase"/>
    <property type="match status" value="1"/>
</dbReference>
<dbReference type="EMBL" id="CP132942">
    <property type="protein sequence ID" value="XCB32155.1"/>
    <property type="molecule type" value="Genomic_DNA"/>
</dbReference>
<sequence length="358" mass="38675">MMKKLLTANQMDTTHSPGNSNSSETFGTQSHVPSSGLSSPADGLEKDIYYLVDPELISVLQTRPQQEFSTELLMEARKRPLVAPLPTPFPQPVIRHVPGTPGAPDVRVIIVDPNPGAVGRPVFVHTHGGGYVTENTMIYPLIQTIAHDCHCVVVSVDYRLAPETPYPGSLDDNYAALQWVYDNAEMLGIDRRRIAVGGESAGGGHAVALALRARDRKQIPVMFQLLIYPMLDDRTGSTQAVPDCVGRHIWTEASNRFAWTAFLGVPAGSPDLTPGSVPARVDDLSGLPPAWIGTGSIDLFADEDITFARRLIGAGVPTELAVFQGGYHGFDLLAPEAAVSKRFAEGWKSALKRAFSKV</sequence>
<dbReference type="PANTHER" id="PTHR48081:SF8">
    <property type="entry name" value="ALPHA_BETA HYDROLASE FOLD-3 DOMAIN-CONTAINING PROTEIN-RELATED"/>
    <property type="match status" value="1"/>
</dbReference>
<keyword evidence="1 4" id="KW-0378">Hydrolase</keyword>
<feature type="region of interest" description="Disordered" evidence="2">
    <location>
        <begin position="1"/>
        <end position="40"/>
    </location>
</feature>